<dbReference type="SMART" id="SM00034">
    <property type="entry name" value="CLECT"/>
    <property type="match status" value="1"/>
</dbReference>
<evidence type="ECO:0000256" key="2">
    <source>
        <dbReference type="SAM" id="Coils"/>
    </source>
</evidence>
<dbReference type="AlphaFoldDB" id="C3ZR50"/>
<keyword evidence="2" id="KW-0175">Coiled coil</keyword>
<dbReference type="EMBL" id="GG666664">
    <property type="protein sequence ID" value="EEN44923.1"/>
    <property type="molecule type" value="Genomic_DNA"/>
</dbReference>
<feature type="transmembrane region" description="Helical" evidence="4">
    <location>
        <begin position="96"/>
        <end position="117"/>
    </location>
</feature>
<dbReference type="SUPFAM" id="SSF56436">
    <property type="entry name" value="C-type lectin-like"/>
    <property type="match status" value="1"/>
</dbReference>
<evidence type="ECO:0000256" key="3">
    <source>
        <dbReference type="SAM" id="MobiDB-lite"/>
    </source>
</evidence>
<gene>
    <name evidence="6" type="ORF">BRAFLDRAFT_89100</name>
</gene>
<name>C3ZR50_BRAFL</name>
<dbReference type="FunFam" id="3.10.100.10:FF:000103">
    <property type="entry name" value="Uncharacterized protein"/>
    <property type="match status" value="1"/>
</dbReference>
<accession>C3ZR50</accession>
<evidence type="ECO:0000259" key="5">
    <source>
        <dbReference type="PROSITE" id="PS50041"/>
    </source>
</evidence>
<keyword evidence="4" id="KW-1133">Transmembrane helix</keyword>
<feature type="domain" description="C-type lectin" evidence="5">
    <location>
        <begin position="417"/>
        <end position="535"/>
    </location>
</feature>
<evidence type="ECO:0000256" key="4">
    <source>
        <dbReference type="SAM" id="Phobius"/>
    </source>
</evidence>
<dbReference type="InterPro" id="IPR001304">
    <property type="entry name" value="C-type_lectin-like"/>
</dbReference>
<keyword evidence="4" id="KW-0472">Membrane</keyword>
<dbReference type="Pfam" id="PF00059">
    <property type="entry name" value="Lectin_C"/>
    <property type="match status" value="1"/>
</dbReference>
<dbReference type="PROSITE" id="PS50041">
    <property type="entry name" value="C_TYPE_LECTIN_2"/>
    <property type="match status" value="1"/>
</dbReference>
<reference evidence="6" key="1">
    <citation type="journal article" date="2008" name="Nature">
        <title>The amphioxus genome and the evolution of the chordate karyotype.</title>
        <authorList>
            <consortium name="US DOE Joint Genome Institute (JGI-PGF)"/>
            <person name="Putnam N.H."/>
            <person name="Butts T."/>
            <person name="Ferrier D.E.K."/>
            <person name="Furlong R.F."/>
            <person name="Hellsten U."/>
            <person name="Kawashima T."/>
            <person name="Robinson-Rechavi M."/>
            <person name="Shoguchi E."/>
            <person name="Terry A."/>
            <person name="Yu J.-K."/>
            <person name="Benito-Gutierrez E.L."/>
            <person name="Dubchak I."/>
            <person name="Garcia-Fernandez J."/>
            <person name="Gibson-Brown J.J."/>
            <person name="Grigoriev I.V."/>
            <person name="Horton A.C."/>
            <person name="de Jong P.J."/>
            <person name="Jurka J."/>
            <person name="Kapitonov V.V."/>
            <person name="Kohara Y."/>
            <person name="Kuroki Y."/>
            <person name="Lindquist E."/>
            <person name="Lucas S."/>
            <person name="Osoegawa K."/>
            <person name="Pennacchio L.A."/>
            <person name="Salamov A.A."/>
            <person name="Satou Y."/>
            <person name="Sauka-Spengler T."/>
            <person name="Schmutz J."/>
            <person name="Shin-I T."/>
            <person name="Toyoda A."/>
            <person name="Bronner-Fraser M."/>
            <person name="Fujiyama A."/>
            <person name="Holland L.Z."/>
            <person name="Holland P.W.H."/>
            <person name="Satoh N."/>
            <person name="Rokhsar D.S."/>
        </authorList>
    </citation>
    <scope>NUCLEOTIDE SEQUENCE [LARGE SCALE GENOMIC DNA]</scope>
    <source>
        <strain evidence="6">S238N-H82</strain>
        <tissue evidence="6">Testes</tissue>
    </source>
</reference>
<dbReference type="InterPro" id="IPR015866">
    <property type="entry name" value="Ser-tRNA-synth_1_N"/>
</dbReference>
<organism>
    <name type="scientific">Branchiostoma floridae</name>
    <name type="common">Florida lancelet</name>
    <name type="synonym">Amphioxus</name>
    <dbReference type="NCBI Taxonomy" id="7739"/>
    <lineage>
        <taxon>Eukaryota</taxon>
        <taxon>Metazoa</taxon>
        <taxon>Chordata</taxon>
        <taxon>Cephalochordata</taxon>
        <taxon>Leptocardii</taxon>
        <taxon>Amphioxiformes</taxon>
        <taxon>Branchiostomatidae</taxon>
        <taxon>Branchiostoma</taxon>
    </lineage>
</organism>
<evidence type="ECO:0000256" key="1">
    <source>
        <dbReference type="ARBA" id="ARBA00022734"/>
    </source>
</evidence>
<dbReference type="InterPro" id="IPR051663">
    <property type="entry name" value="CLec_Tetranectin-domain"/>
</dbReference>
<dbReference type="InParanoid" id="C3ZR50"/>
<dbReference type="GO" id="GO:0030246">
    <property type="term" value="F:carbohydrate binding"/>
    <property type="evidence" value="ECO:0007669"/>
    <property type="project" value="UniProtKB-KW"/>
</dbReference>
<feature type="coiled-coil region" evidence="2">
    <location>
        <begin position="125"/>
        <end position="403"/>
    </location>
</feature>
<feature type="region of interest" description="Disordered" evidence="3">
    <location>
        <begin position="596"/>
        <end position="615"/>
    </location>
</feature>
<keyword evidence="4" id="KW-0812">Transmembrane</keyword>
<proteinExistence type="predicted"/>
<sequence length="833" mass="93140">MYEQAEPVRSPFPRPDRGQTSGPPPEPPPVHQGGSRGRVRHGNGTDKPQEEQDASSHTYEEAEAVKRYATHTSADRTYPGRASGGRGLCSFIRSRLSYMAAGIVVLLSLVAVGFAPLTVMNKEEITQLSTTVDALKRDRDDMRQLSTAVDALKCDQDDIRQLSTTVDALKRDRDDMRQLSATVDALKRGLDDMSTTVDALKRDQDDIRQLSTTVDALKRNKDDIRQLSTTVDALKRNQDDMRQPSTTVDALKRDRDDMRHLSATVDALKRDQDDMSTTVDALKRDQDDMSTTVDALKRNQDDMRQLSTTVDALKRDQDDMRHLSATVDALKRDQDDMSTTVDALKRDQDDTSTTVDALKRDQDDMSTTVDALKRDQDDMSTTVDVLKRDLDSERSRVTALEQRRQEKLSCPEGYAVFHGICYKAFDTFKTFSGAAAACGEDGGTLAMPRDAETNAFLISLYKSVRDRHFWIGLHDRREEGSFEWVDGSALGTYSNWGPGEPNNYMDNQDCVLYAASPKEKWHQYPCDWLLRFICQAVPGMLINDVRRRQAELSPPLYSGSPTIRSKTDQQNVKPGMIVSGTTPMQQTDWQACADAAASDPNPMHASGEDTTPMQQPQTDWRSIADAAASIPNALYVSRADREYTEGARRRALCSFICSHRSCIAAGIAVLIAVGLAPLMFINKEGVSELFTALKRDQDVIRQLFTTVDALKRDRDDMSATVDALKRDQDDMRQLSTTVDALKRDQDDVSTTVDALKSDKDDMSNTVDALKRDLDDMSTTVDALKRDQDDMSTAVDALKRDQDDMSATVDALKRNLTGERSRVTTLEQRLREIR</sequence>
<dbReference type="InterPro" id="IPR016187">
    <property type="entry name" value="CTDL_fold"/>
</dbReference>
<dbReference type="PANTHER" id="PTHR22799:SF6">
    <property type="entry name" value="C-TYPE LECTIN DOMAIN FAMILY 4 MEMBER M-LIKE"/>
    <property type="match status" value="1"/>
</dbReference>
<dbReference type="CDD" id="cd00037">
    <property type="entry name" value="CLECT"/>
    <property type="match status" value="1"/>
</dbReference>
<dbReference type="PANTHER" id="PTHR22799">
    <property type="entry name" value="TETRANECTIN-RELATED"/>
    <property type="match status" value="1"/>
</dbReference>
<feature type="region of interest" description="Disordered" evidence="3">
    <location>
        <begin position="1"/>
        <end position="61"/>
    </location>
</feature>
<keyword evidence="1" id="KW-0430">Lectin</keyword>
<dbReference type="Pfam" id="PF02403">
    <property type="entry name" value="Seryl_tRNA_N"/>
    <property type="match status" value="1"/>
</dbReference>
<dbReference type="eggNOG" id="ENOG502QQ7N">
    <property type="taxonomic scope" value="Eukaryota"/>
</dbReference>
<dbReference type="Gene3D" id="3.10.100.10">
    <property type="entry name" value="Mannose-Binding Protein A, subunit A"/>
    <property type="match status" value="1"/>
</dbReference>
<feature type="coiled-coil region" evidence="2">
    <location>
        <begin position="707"/>
        <end position="828"/>
    </location>
</feature>
<evidence type="ECO:0000313" key="6">
    <source>
        <dbReference type="EMBL" id="EEN44923.1"/>
    </source>
</evidence>
<protein>
    <recommendedName>
        <fullName evidence="5">C-type lectin domain-containing protein</fullName>
    </recommendedName>
</protein>
<dbReference type="Gene3D" id="1.20.1480.30">
    <property type="entry name" value="Designed four-helix bundle protein"/>
    <property type="match status" value="3"/>
</dbReference>
<dbReference type="InterPro" id="IPR016186">
    <property type="entry name" value="C-type_lectin-like/link_sf"/>
</dbReference>